<reference evidence="4" key="1">
    <citation type="submission" date="2018-04" db="EMBL/GenBank/DDBJ databases">
        <authorList>
            <person name="Cornet L."/>
        </authorList>
    </citation>
    <scope>NUCLEOTIDE SEQUENCE [LARGE SCALE GENOMIC DNA]</scope>
</reference>
<dbReference type="Proteomes" id="UP000249794">
    <property type="component" value="Unassembled WGS sequence"/>
</dbReference>
<organism evidence="3 4">
    <name type="scientific">Phormidesmis priestleyi</name>
    <dbReference type="NCBI Taxonomy" id="268141"/>
    <lineage>
        <taxon>Bacteria</taxon>
        <taxon>Bacillati</taxon>
        <taxon>Cyanobacteriota</taxon>
        <taxon>Cyanophyceae</taxon>
        <taxon>Leptolyngbyales</taxon>
        <taxon>Leptolyngbyaceae</taxon>
        <taxon>Phormidesmis</taxon>
    </lineage>
</organism>
<dbReference type="InterPro" id="IPR008613">
    <property type="entry name" value="Excalibur_Ca-bd_domain"/>
</dbReference>
<feature type="domain" description="Excalibur calcium-binding" evidence="2">
    <location>
        <begin position="1"/>
        <end position="34"/>
    </location>
</feature>
<dbReference type="AlphaFoldDB" id="A0A2W4YSC4"/>
<protein>
    <submittedName>
        <fullName evidence="3">Calcium-binding protein</fullName>
    </submittedName>
</protein>
<feature type="region of interest" description="Disordered" evidence="1">
    <location>
        <begin position="1"/>
        <end position="35"/>
    </location>
</feature>
<proteinExistence type="predicted"/>
<reference evidence="3 4" key="2">
    <citation type="submission" date="2018-06" db="EMBL/GenBank/DDBJ databases">
        <title>Metagenomic assembly of (sub)arctic Cyanobacteria and their associated microbiome from non-axenic cultures.</title>
        <authorList>
            <person name="Baurain D."/>
        </authorList>
    </citation>
    <scope>NUCLEOTIDE SEQUENCE [LARGE SCALE GENOMIC DNA]</scope>
    <source>
        <strain evidence="3">ULC027bin1</strain>
    </source>
</reference>
<dbReference type="EMBL" id="QBMP01000344">
    <property type="protein sequence ID" value="PZO45768.1"/>
    <property type="molecule type" value="Genomic_DNA"/>
</dbReference>
<evidence type="ECO:0000259" key="2">
    <source>
        <dbReference type="SMART" id="SM00894"/>
    </source>
</evidence>
<gene>
    <name evidence="3" type="ORF">DCF15_21255</name>
</gene>
<accession>A0A2W4YSC4</accession>
<evidence type="ECO:0000256" key="1">
    <source>
        <dbReference type="SAM" id="MobiDB-lite"/>
    </source>
</evidence>
<evidence type="ECO:0000313" key="4">
    <source>
        <dbReference type="Proteomes" id="UP000249794"/>
    </source>
</evidence>
<name>A0A2W4YSC4_9CYAN</name>
<dbReference type="SMART" id="SM00894">
    <property type="entry name" value="Excalibur"/>
    <property type="match status" value="1"/>
</dbReference>
<comment type="caution">
    <text evidence="3">The sequence shown here is derived from an EMBL/GenBank/DDBJ whole genome shotgun (WGS) entry which is preliminary data.</text>
</comment>
<evidence type="ECO:0000313" key="3">
    <source>
        <dbReference type="EMBL" id="PZO45768.1"/>
    </source>
</evidence>
<sequence length="35" mass="3649">CKELAASGVGSDFSPGDANYTPERDRDDDGIACES</sequence>
<feature type="non-terminal residue" evidence="3">
    <location>
        <position position="1"/>
    </location>
</feature>
<dbReference type="Pfam" id="PF05901">
    <property type="entry name" value="Excalibur"/>
    <property type="match status" value="1"/>
</dbReference>